<evidence type="ECO:0000313" key="3">
    <source>
        <dbReference type="EMBL" id="MBE7524823.1"/>
    </source>
</evidence>
<feature type="compositionally biased region" description="Polar residues" evidence="1">
    <location>
        <begin position="34"/>
        <end position="45"/>
    </location>
</feature>
<keyword evidence="2" id="KW-0732">Signal</keyword>
<feature type="chain" id="PRO_5037634082" description="Fibronectin type-III domain-containing protein" evidence="2">
    <location>
        <begin position="22"/>
        <end position="231"/>
    </location>
</feature>
<name>A0A928TS79_UNCKA</name>
<evidence type="ECO:0000256" key="2">
    <source>
        <dbReference type="SAM" id="SignalP"/>
    </source>
</evidence>
<dbReference type="Proteomes" id="UP000710385">
    <property type="component" value="Unassembled WGS sequence"/>
</dbReference>
<protein>
    <recommendedName>
        <fullName evidence="5">Fibronectin type-III domain-containing protein</fullName>
    </recommendedName>
</protein>
<organism evidence="3 4">
    <name type="scientific">candidate division WWE3 bacterium</name>
    <dbReference type="NCBI Taxonomy" id="2053526"/>
    <lineage>
        <taxon>Bacteria</taxon>
        <taxon>Katanobacteria</taxon>
    </lineage>
</organism>
<gene>
    <name evidence="3" type="ORF">HS096_00275</name>
</gene>
<reference evidence="3" key="1">
    <citation type="submission" date="2020-05" db="EMBL/GenBank/DDBJ databases">
        <title>High-Quality Genomes of Partial-Nitritation/Anammox System by Hierarchical Clustering Based Hybrid Assembly.</title>
        <authorList>
            <person name="Liu L."/>
            <person name="Wang Y."/>
            <person name="Che Y."/>
            <person name="Chen Y."/>
            <person name="Xia Y."/>
            <person name="Luo R."/>
            <person name="Cheng S.H."/>
            <person name="Zheng C."/>
            <person name="Zhang T."/>
        </authorList>
    </citation>
    <scope>NUCLEOTIDE SEQUENCE</scope>
    <source>
        <strain evidence="3">H1_PAT1</strain>
    </source>
</reference>
<accession>A0A928TS79</accession>
<evidence type="ECO:0008006" key="5">
    <source>
        <dbReference type="Google" id="ProtNLM"/>
    </source>
</evidence>
<dbReference type="InterPro" id="IPR013783">
    <property type="entry name" value="Ig-like_fold"/>
</dbReference>
<dbReference type="AlphaFoldDB" id="A0A928TS79"/>
<sequence length="231" mass="25395">MKQFALLLVFGSLVAMGYALQRNGFFTTSTEQFQRSVEAPTSISESTKDVGEGRPAAEEEQSDDQETAATAIAASQYSQGDNEDAQDGIEQKKKPGTTETSPDETVVTLSPDTERIRSIENLGSADAKTSMEYDHAGTELILYAELLTDGISLEWNGTQNDAFVSYVIVRSTSDENPYYPKTDAIATRNDRSMTTYADADAKAGTDYFYRICYMRSHTARATCGNILKITY</sequence>
<proteinExistence type="predicted"/>
<feature type="compositionally biased region" description="Basic and acidic residues" evidence="1">
    <location>
        <begin position="46"/>
        <end position="57"/>
    </location>
</feature>
<evidence type="ECO:0000256" key="1">
    <source>
        <dbReference type="SAM" id="MobiDB-lite"/>
    </source>
</evidence>
<dbReference type="Gene3D" id="2.60.40.10">
    <property type="entry name" value="Immunoglobulins"/>
    <property type="match status" value="1"/>
</dbReference>
<evidence type="ECO:0000313" key="4">
    <source>
        <dbReference type="Proteomes" id="UP000710385"/>
    </source>
</evidence>
<comment type="caution">
    <text evidence="3">The sequence shown here is derived from an EMBL/GenBank/DDBJ whole genome shotgun (WGS) entry which is preliminary data.</text>
</comment>
<feature type="region of interest" description="Disordered" evidence="1">
    <location>
        <begin position="34"/>
        <end position="109"/>
    </location>
</feature>
<feature type="signal peptide" evidence="2">
    <location>
        <begin position="1"/>
        <end position="21"/>
    </location>
</feature>
<dbReference type="EMBL" id="JABTTY010000001">
    <property type="protein sequence ID" value="MBE7524823.1"/>
    <property type="molecule type" value="Genomic_DNA"/>
</dbReference>